<evidence type="ECO:0000313" key="13">
    <source>
        <dbReference type="EMBL" id="JAR43209.1"/>
    </source>
</evidence>
<evidence type="ECO:0000256" key="8">
    <source>
        <dbReference type="ARBA" id="ARBA00023180"/>
    </source>
</evidence>
<dbReference type="PROSITE" id="PS50287">
    <property type="entry name" value="SRCR_2"/>
    <property type="match status" value="1"/>
</dbReference>
<dbReference type="STRING" id="8078.ENSFHEP00000017911"/>
<keyword evidence="5 11" id="KW-0472">Membrane</keyword>
<dbReference type="SMART" id="SM00202">
    <property type="entry name" value="SR"/>
    <property type="match status" value="1"/>
</dbReference>
<dbReference type="OrthoDB" id="10037288at2759"/>
<evidence type="ECO:0000256" key="3">
    <source>
        <dbReference type="ARBA" id="ARBA00022968"/>
    </source>
</evidence>
<proteinExistence type="predicted"/>
<evidence type="ECO:0000313" key="14">
    <source>
        <dbReference type="Ensembl" id="ENSFHEP00000017911.1"/>
    </source>
</evidence>
<protein>
    <submittedName>
        <fullName evidence="13 14">Macrophage receptor MARCO</fullName>
    </submittedName>
</protein>
<dbReference type="Pfam" id="PF01391">
    <property type="entry name" value="Collagen"/>
    <property type="match status" value="2"/>
</dbReference>
<evidence type="ECO:0000256" key="2">
    <source>
        <dbReference type="ARBA" id="ARBA00022692"/>
    </source>
</evidence>
<keyword evidence="8" id="KW-0325">Glycoprotein</keyword>
<dbReference type="SUPFAM" id="SSF56487">
    <property type="entry name" value="SRCR-like"/>
    <property type="match status" value="1"/>
</dbReference>
<keyword evidence="15" id="KW-1185">Reference proteome</keyword>
<evidence type="ECO:0000256" key="6">
    <source>
        <dbReference type="ARBA" id="ARBA00023157"/>
    </source>
</evidence>
<feature type="disulfide bond" evidence="9">
    <location>
        <begin position="371"/>
        <end position="381"/>
    </location>
</feature>
<name>A0A146XNL8_FUNHE</name>
<keyword evidence="2 11" id="KW-0812">Transmembrane</keyword>
<dbReference type="PANTHER" id="PTHR48071:SF18">
    <property type="entry name" value="DELETED IN MALIGNANT BRAIN TUMORS 1 PROTEIN-RELATED"/>
    <property type="match status" value="1"/>
</dbReference>
<dbReference type="GeneTree" id="ENSGT00950000183074"/>
<feature type="compositionally biased region" description="Low complexity" evidence="10">
    <location>
        <begin position="162"/>
        <end position="171"/>
    </location>
</feature>
<evidence type="ECO:0000256" key="7">
    <source>
        <dbReference type="ARBA" id="ARBA00023170"/>
    </source>
</evidence>
<dbReference type="Proteomes" id="UP000265000">
    <property type="component" value="Unplaced"/>
</dbReference>
<organism evidence="13">
    <name type="scientific">Fundulus heteroclitus</name>
    <name type="common">Killifish</name>
    <name type="synonym">Mummichog</name>
    <dbReference type="NCBI Taxonomy" id="8078"/>
    <lineage>
        <taxon>Eukaryota</taxon>
        <taxon>Metazoa</taxon>
        <taxon>Chordata</taxon>
        <taxon>Craniata</taxon>
        <taxon>Vertebrata</taxon>
        <taxon>Euteleostomi</taxon>
        <taxon>Actinopterygii</taxon>
        <taxon>Neopterygii</taxon>
        <taxon>Teleostei</taxon>
        <taxon>Neoteleostei</taxon>
        <taxon>Acanthomorphata</taxon>
        <taxon>Ovalentaria</taxon>
        <taxon>Atherinomorphae</taxon>
        <taxon>Cyprinodontiformes</taxon>
        <taxon>Fundulidae</taxon>
        <taxon>Fundulus</taxon>
    </lineage>
</organism>
<evidence type="ECO:0000256" key="9">
    <source>
        <dbReference type="PROSITE-ProRule" id="PRU00196"/>
    </source>
</evidence>
<dbReference type="Ensembl" id="ENSFHET00000026734.1">
    <property type="protein sequence ID" value="ENSFHEP00000017911.1"/>
    <property type="gene ID" value="ENSFHEG00000019682.1"/>
</dbReference>
<dbReference type="PROSITE" id="PS00420">
    <property type="entry name" value="SRCR_1"/>
    <property type="match status" value="1"/>
</dbReference>
<dbReference type="FunFam" id="3.10.250.10:FF:000011">
    <property type="entry name" value="Scavenger receptor class A member 5"/>
    <property type="match status" value="1"/>
</dbReference>
<dbReference type="InterPro" id="IPR001190">
    <property type="entry name" value="SRCR"/>
</dbReference>
<evidence type="ECO:0000313" key="15">
    <source>
        <dbReference type="Proteomes" id="UP000265000"/>
    </source>
</evidence>
<evidence type="ECO:0000256" key="4">
    <source>
        <dbReference type="ARBA" id="ARBA00022989"/>
    </source>
</evidence>
<dbReference type="GeneID" id="105922231"/>
<dbReference type="EMBL" id="GCES01043114">
    <property type="protein sequence ID" value="JAR43209.1"/>
    <property type="molecule type" value="Transcribed_RNA"/>
</dbReference>
<keyword evidence="7 13" id="KW-0675">Receptor</keyword>
<dbReference type="RefSeq" id="XP_012713576.1">
    <property type="nucleotide sequence ID" value="XM_012858122.3"/>
</dbReference>
<sequence length="402" mass="42395">METAVDEKMEQGTHYNPLFDMSLSRSNHYSFQHDDLKPARPRRQWTFAVIIICVILQTALDVFLIYKVLMMDSTQASNAAERRTSDRSSLGDNLNLLIYNNSQETKNLRSHLLDLENQLGSLCGEEGELQKLRADLDLLNTSSHNLENTIRLKTGPPGPPGTNGLPGQQGLKGERGPKGDSGVSGIPGQRGETGLKGEKGDPGAAGEVGPRGPAGNEGTPGRKGEPGVRGQPGPGGEKGDSALSGAKGQTGLPGVPGSKGQKGDPGSIGPQGHPDGGGPIGCNGTQGPPGPRGLKGEKGESGMPPNVRLVPGKNRGRVEVMHKNVWGTICDDSFDNLDGRVICKMLGFQSVTSTFTATPGSGKIWLDELQCTGEESDIFECRHAEVGVHNCQHTEDVGVSCV</sequence>
<dbReference type="PRINTS" id="PR00258">
    <property type="entry name" value="SPERACTRCPTR"/>
</dbReference>
<dbReference type="GO" id="GO:0016020">
    <property type="term" value="C:membrane"/>
    <property type="evidence" value="ECO:0007669"/>
    <property type="project" value="UniProtKB-SubCell"/>
</dbReference>
<evidence type="ECO:0000256" key="10">
    <source>
        <dbReference type="SAM" id="MobiDB-lite"/>
    </source>
</evidence>
<dbReference type="Gene3D" id="3.10.250.10">
    <property type="entry name" value="SRCR-like domain"/>
    <property type="match status" value="1"/>
</dbReference>
<feature type="region of interest" description="Disordered" evidence="10">
    <location>
        <begin position="147"/>
        <end position="311"/>
    </location>
</feature>
<keyword evidence="4 11" id="KW-1133">Transmembrane helix</keyword>
<dbReference type="PANTHER" id="PTHR48071">
    <property type="entry name" value="SRCR DOMAIN-CONTAINING PROTEIN"/>
    <property type="match status" value="1"/>
</dbReference>
<keyword evidence="6 9" id="KW-1015">Disulfide bond</keyword>
<evidence type="ECO:0000256" key="1">
    <source>
        <dbReference type="ARBA" id="ARBA00004606"/>
    </source>
</evidence>
<dbReference type="InterPro" id="IPR008160">
    <property type="entry name" value="Collagen"/>
</dbReference>
<evidence type="ECO:0000256" key="5">
    <source>
        <dbReference type="ARBA" id="ARBA00023136"/>
    </source>
</evidence>
<feature type="domain" description="SRCR" evidence="12">
    <location>
        <begin position="307"/>
        <end position="402"/>
    </location>
</feature>
<accession>A0A146XNL8</accession>
<dbReference type="Pfam" id="PF00530">
    <property type="entry name" value="SRCR"/>
    <property type="match status" value="1"/>
</dbReference>
<dbReference type="AlphaFoldDB" id="A0A146XNL8"/>
<comment type="subcellular location">
    <subcellularLocation>
        <location evidence="1">Membrane</location>
        <topology evidence="1">Single-pass type II membrane protein</topology>
    </subcellularLocation>
</comment>
<evidence type="ECO:0000256" key="11">
    <source>
        <dbReference type="SAM" id="Phobius"/>
    </source>
</evidence>
<reference evidence="13" key="1">
    <citation type="submission" date="2015-01" db="EMBL/GenBank/DDBJ databases">
        <title>EvidentialGene: Evidence-directed Construction of Complete mRNA Transcriptomes without Genomes.</title>
        <authorList>
            <person name="Gilbert D.G."/>
        </authorList>
    </citation>
    <scope>NUCLEOTIDE SEQUENCE</scope>
</reference>
<dbReference type="CTD" id="8685"/>
<comment type="caution">
    <text evidence="9">Lacks conserved residue(s) required for the propagation of feature annotation.</text>
</comment>
<evidence type="ECO:0000259" key="12">
    <source>
        <dbReference type="PROSITE" id="PS50287"/>
    </source>
</evidence>
<feature type="transmembrane region" description="Helical" evidence="11">
    <location>
        <begin position="45"/>
        <end position="66"/>
    </location>
</feature>
<dbReference type="InterPro" id="IPR036772">
    <property type="entry name" value="SRCR-like_dom_sf"/>
</dbReference>
<reference evidence="14" key="2">
    <citation type="submission" date="2025-05" db="UniProtKB">
        <authorList>
            <consortium name="Ensembl"/>
        </authorList>
    </citation>
    <scope>IDENTIFICATION</scope>
</reference>
<keyword evidence="3" id="KW-0735">Signal-anchor</keyword>